<dbReference type="Proteomes" id="UP000192220">
    <property type="component" value="Unplaced"/>
</dbReference>
<keyword evidence="1" id="KW-1185">Reference proteome</keyword>
<dbReference type="InParanoid" id="A0A2I4BYQ5"/>
<sequence>METELDAGLEMMRCWSVTPAHHRLSSASHHREGVYAVQVVMEDFPSQTITLTHSNGSQEVKTPSSAISKIPIQFGFNVVPAVPSCTLGLYVPAFLPPTPQHRTQINATVNQTVEIPIITEATESTLMSIQFSGPYNVKKITSGPGQYTLRWTPSDLEGGQSHPICFVVQANYTSVVLHSEFRCVVVTVPIVPPTLHFLYFLKMKISTTMSLENNKDVIEKLIKDELIKRGLPSHIGVHLRSNASVKQVSWCFSSLCSRSLCGDTDPFNMLLSVLLLLLMMLVSGTQAGFLGQIFSCIVRETQGGGNEDISQEKLSYSSCQESSFLSCHPASSCYFIEENIGEWCQSERINNLSNSLTLTNTTLSTSNWVDNINNITVGTEVFYCEQRNRSDIGKANTAPQTTIIPVVRVPSNCQKNINLLAFDSNGDEIKCRYASSFLSECDTCTPPSVLNLSSSCSLSFSPTITSAEGSYVVQMIMEDFPRQTIILTDAFGVPTTKTTSDFISKTPIQFLLKVVPAVPSCTNGVILPTFLPPTPDHQTQIFGTVNQTLQIPIRAEATRSVITGLLFSGPHTMVKSPAGPGNYNLTWTPSDTDYGWSQPICVIVQANFSGSVYHSDLRCLLVTVNIVHRHNCCTSNHCSCTNYNPTKFNFICTNYKDNPTQCNYSSHTYSHNNYSPPS</sequence>
<dbReference type="AlphaFoldDB" id="A0A2I4BYQ5"/>
<organism evidence="1 2">
    <name type="scientific">Austrofundulus limnaeus</name>
    <name type="common">Annual killifish</name>
    <dbReference type="NCBI Taxonomy" id="52670"/>
    <lineage>
        <taxon>Eukaryota</taxon>
        <taxon>Metazoa</taxon>
        <taxon>Chordata</taxon>
        <taxon>Craniata</taxon>
        <taxon>Vertebrata</taxon>
        <taxon>Euteleostomi</taxon>
        <taxon>Actinopterygii</taxon>
        <taxon>Neopterygii</taxon>
        <taxon>Teleostei</taxon>
        <taxon>Neoteleostei</taxon>
        <taxon>Acanthomorphata</taxon>
        <taxon>Ovalentaria</taxon>
        <taxon>Atherinomorphae</taxon>
        <taxon>Cyprinodontiformes</taxon>
        <taxon>Rivulidae</taxon>
        <taxon>Austrofundulus</taxon>
    </lineage>
</organism>
<name>A0A2I4BYQ5_AUSLI</name>
<dbReference type="RefSeq" id="XP_013872872.1">
    <property type="nucleotide sequence ID" value="XM_014017418.1"/>
</dbReference>
<dbReference type="GeneID" id="106523842"/>
<dbReference type="OrthoDB" id="10063988at2759"/>
<dbReference type="KEGG" id="alim:106523842"/>
<proteinExistence type="predicted"/>
<reference evidence="2" key="1">
    <citation type="submission" date="2025-08" db="UniProtKB">
        <authorList>
            <consortium name="RefSeq"/>
        </authorList>
    </citation>
    <scope>IDENTIFICATION</scope>
    <source>
        <strain evidence="2">Quisiro</strain>
        <tissue evidence="2">Liver</tissue>
    </source>
</reference>
<accession>A0A2I4BYQ5</accession>
<evidence type="ECO:0000313" key="2">
    <source>
        <dbReference type="RefSeq" id="XP_013872872.1"/>
    </source>
</evidence>
<gene>
    <name evidence="2" type="primary">LOC106523842</name>
</gene>
<protein>
    <submittedName>
        <fullName evidence="2">Uncharacterized protein LOC106523842</fullName>
    </submittedName>
</protein>
<evidence type="ECO:0000313" key="1">
    <source>
        <dbReference type="Proteomes" id="UP000192220"/>
    </source>
</evidence>